<dbReference type="InterPro" id="IPR013325">
    <property type="entry name" value="RNA_pol_sigma_r2"/>
</dbReference>
<dbReference type="KEGG" id="pfer:IRI77_20195"/>
<keyword evidence="4" id="KW-0804">Transcription</keyword>
<dbReference type="Gene3D" id="1.10.1740.10">
    <property type="match status" value="1"/>
</dbReference>
<dbReference type="GO" id="GO:0016987">
    <property type="term" value="F:sigma factor activity"/>
    <property type="evidence" value="ECO:0007669"/>
    <property type="project" value="UniProtKB-KW"/>
</dbReference>
<dbReference type="Pfam" id="PF08281">
    <property type="entry name" value="Sigma70_r4_2"/>
    <property type="match status" value="1"/>
</dbReference>
<evidence type="ECO:0000313" key="8">
    <source>
        <dbReference type="Proteomes" id="UP000593892"/>
    </source>
</evidence>
<dbReference type="InterPro" id="IPR039425">
    <property type="entry name" value="RNA_pol_sigma-70-like"/>
</dbReference>
<keyword evidence="2" id="KW-0805">Transcription regulation</keyword>
<keyword evidence="8" id="KW-1185">Reference proteome</keyword>
<comment type="similarity">
    <text evidence="1">Belongs to the sigma-70 factor family. ECF subfamily.</text>
</comment>
<dbReference type="InterPro" id="IPR014284">
    <property type="entry name" value="RNA_pol_sigma-70_dom"/>
</dbReference>
<dbReference type="RefSeq" id="WP_194446829.1">
    <property type="nucleotide sequence ID" value="NZ_CP063849.1"/>
</dbReference>
<dbReference type="GO" id="GO:0003677">
    <property type="term" value="F:DNA binding"/>
    <property type="evidence" value="ECO:0007669"/>
    <property type="project" value="InterPro"/>
</dbReference>
<dbReference type="SUPFAM" id="SSF88946">
    <property type="entry name" value="Sigma2 domain of RNA polymerase sigma factors"/>
    <property type="match status" value="1"/>
</dbReference>
<evidence type="ECO:0000259" key="6">
    <source>
        <dbReference type="Pfam" id="PF08281"/>
    </source>
</evidence>
<dbReference type="Gene3D" id="1.10.10.10">
    <property type="entry name" value="Winged helix-like DNA-binding domain superfamily/Winged helix DNA-binding domain"/>
    <property type="match status" value="1"/>
</dbReference>
<protein>
    <submittedName>
        <fullName evidence="7">Sigma-70 family RNA polymerase sigma factor</fullName>
    </submittedName>
</protein>
<feature type="domain" description="RNA polymerase sigma-70 region 2" evidence="5">
    <location>
        <begin position="23"/>
        <end position="86"/>
    </location>
</feature>
<feature type="domain" description="RNA polymerase sigma factor 70 region 4 type 2" evidence="6">
    <location>
        <begin position="108"/>
        <end position="160"/>
    </location>
</feature>
<dbReference type="Pfam" id="PF04542">
    <property type="entry name" value="Sigma70_r2"/>
    <property type="match status" value="1"/>
</dbReference>
<dbReference type="PANTHER" id="PTHR43133:SF51">
    <property type="entry name" value="RNA POLYMERASE SIGMA FACTOR"/>
    <property type="match status" value="1"/>
</dbReference>
<dbReference type="NCBIfam" id="TIGR02937">
    <property type="entry name" value="sigma70-ECF"/>
    <property type="match status" value="1"/>
</dbReference>
<evidence type="ECO:0000259" key="5">
    <source>
        <dbReference type="Pfam" id="PF04542"/>
    </source>
</evidence>
<dbReference type="Proteomes" id="UP000593892">
    <property type="component" value="Chromosome"/>
</dbReference>
<dbReference type="EMBL" id="CP063849">
    <property type="protein sequence ID" value="QOY85159.1"/>
    <property type="molecule type" value="Genomic_DNA"/>
</dbReference>
<organism evidence="7 8">
    <name type="scientific">Paludibaculum fermentans</name>
    <dbReference type="NCBI Taxonomy" id="1473598"/>
    <lineage>
        <taxon>Bacteria</taxon>
        <taxon>Pseudomonadati</taxon>
        <taxon>Acidobacteriota</taxon>
        <taxon>Terriglobia</taxon>
        <taxon>Bryobacterales</taxon>
        <taxon>Bryobacteraceae</taxon>
        <taxon>Paludibaculum</taxon>
    </lineage>
</organism>
<accession>A0A7S7NKD1</accession>
<dbReference type="InterPro" id="IPR007627">
    <property type="entry name" value="RNA_pol_sigma70_r2"/>
</dbReference>
<evidence type="ECO:0000256" key="3">
    <source>
        <dbReference type="ARBA" id="ARBA00023082"/>
    </source>
</evidence>
<name>A0A7S7NKD1_PALFE</name>
<gene>
    <name evidence="7" type="ORF">IRI77_20195</name>
</gene>
<dbReference type="AlphaFoldDB" id="A0A7S7NKD1"/>
<evidence type="ECO:0000256" key="2">
    <source>
        <dbReference type="ARBA" id="ARBA00023015"/>
    </source>
</evidence>
<dbReference type="InterPro" id="IPR013324">
    <property type="entry name" value="RNA_pol_sigma_r3/r4-like"/>
</dbReference>
<evidence type="ECO:0000256" key="1">
    <source>
        <dbReference type="ARBA" id="ARBA00010641"/>
    </source>
</evidence>
<sequence>MAEETQGLVEAAQRGDRTAFGSLYERYGRMVHAVLLARVHRQETDDLVHEVFLQAWRALPSLREPAAFPGWLARIARNKAMDHYRRGHEEQELPLTLEGGGRPGEDGQYILAMVRSLPEAYRETLLMRLVEGMTGPEISVLTGLTHESVRVNLSRGMKMLREKLAPGSGEPGPGAERQS</sequence>
<dbReference type="PANTHER" id="PTHR43133">
    <property type="entry name" value="RNA POLYMERASE ECF-TYPE SIGMA FACTO"/>
    <property type="match status" value="1"/>
</dbReference>
<proteinExistence type="inferred from homology"/>
<dbReference type="GO" id="GO:0006352">
    <property type="term" value="P:DNA-templated transcription initiation"/>
    <property type="evidence" value="ECO:0007669"/>
    <property type="project" value="InterPro"/>
</dbReference>
<reference evidence="7 8" key="1">
    <citation type="submission" date="2020-10" db="EMBL/GenBank/DDBJ databases">
        <title>Complete genome sequence of Paludibaculum fermentans P105T, a facultatively anaerobic acidobacterium capable of dissimilatory Fe(III) reduction.</title>
        <authorList>
            <person name="Dedysh S.N."/>
            <person name="Beletsky A.V."/>
            <person name="Kulichevskaya I.S."/>
            <person name="Mardanov A.V."/>
            <person name="Ravin N.V."/>
        </authorList>
    </citation>
    <scope>NUCLEOTIDE SEQUENCE [LARGE SCALE GENOMIC DNA]</scope>
    <source>
        <strain evidence="7 8">P105</strain>
    </source>
</reference>
<keyword evidence="3" id="KW-0731">Sigma factor</keyword>
<evidence type="ECO:0000256" key="4">
    <source>
        <dbReference type="ARBA" id="ARBA00023163"/>
    </source>
</evidence>
<dbReference type="InterPro" id="IPR036388">
    <property type="entry name" value="WH-like_DNA-bd_sf"/>
</dbReference>
<dbReference type="InterPro" id="IPR013249">
    <property type="entry name" value="RNA_pol_sigma70_r4_t2"/>
</dbReference>
<evidence type="ECO:0000313" key="7">
    <source>
        <dbReference type="EMBL" id="QOY85159.1"/>
    </source>
</evidence>
<dbReference type="SUPFAM" id="SSF88659">
    <property type="entry name" value="Sigma3 and sigma4 domains of RNA polymerase sigma factors"/>
    <property type="match status" value="1"/>
</dbReference>